<protein>
    <submittedName>
        <fullName evidence="1">Uncharacterized protein</fullName>
    </submittedName>
</protein>
<comment type="caution">
    <text evidence="1">The sequence shown here is derived from an EMBL/GenBank/DDBJ whole genome shotgun (WGS) entry which is preliminary data.</text>
</comment>
<organism evidence="1 2">
    <name type="scientific">Goodea atripinnis</name>
    <dbReference type="NCBI Taxonomy" id="208336"/>
    <lineage>
        <taxon>Eukaryota</taxon>
        <taxon>Metazoa</taxon>
        <taxon>Chordata</taxon>
        <taxon>Craniata</taxon>
        <taxon>Vertebrata</taxon>
        <taxon>Euteleostomi</taxon>
        <taxon>Actinopterygii</taxon>
        <taxon>Neopterygii</taxon>
        <taxon>Teleostei</taxon>
        <taxon>Neoteleostei</taxon>
        <taxon>Acanthomorphata</taxon>
        <taxon>Ovalentaria</taxon>
        <taxon>Atherinomorphae</taxon>
        <taxon>Cyprinodontiformes</taxon>
        <taxon>Goodeidae</taxon>
        <taxon>Goodea</taxon>
    </lineage>
</organism>
<evidence type="ECO:0000313" key="1">
    <source>
        <dbReference type="EMBL" id="MEQ2188375.1"/>
    </source>
</evidence>
<accession>A0ABV0PXZ1</accession>
<evidence type="ECO:0000313" key="2">
    <source>
        <dbReference type="Proteomes" id="UP001476798"/>
    </source>
</evidence>
<reference evidence="1 2" key="1">
    <citation type="submission" date="2021-06" db="EMBL/GenBank/DDBJ databases">
        <authorList>
            <person name="Palmer J.M."/>
        </authorList>
    </citation>
    <scope>NUCLEOTIDE SEQUENCE [LARGE SCALE GENOMIC DNA]</scope>
    <source>
        <strain evidence="1 2">GA_2019</strain>
        <tissue evidence="1">Muscle</tissue>
    </source>
</reference>
<proteinExistence type="predicted"/>
<dbReference type="Proteomes" id="UP001476798">
    <property type="component" value="Unassembled WGS sequence"/>
</dbReference>
<keyword evidence="2" id="KW-1185">Reference proteome</keyword>
<sequence length="134" mass="14993">MRVFGPAAASRQRGNPANLATSWRTSRLAPTGSNNRIKLMRETSGESNSFAYLQTYWCGLVIMDKDLCFRFWLRYQLTYSVFQPHLSGGRDADASVRAACVLPAEGLAVLLSWRMSGFLQVFFLTTGTSMPWGK</sequence>
<name>A0ABV0PXZ1_9TELE</name>
<dbReference type="EMBL" id="JAHRIO010090963">
    <property type="protein sequence ID" value="MEQ2188375.1"/>
    <property type="molecule type" value="Genomic_DNA"/>
</dbReference>
<gene>
    <name evidence="1" type="ORF">GOODEAATRI_014308</name>
</gene>